<evidence type="ECO:0000313" key="2">
    <source>
        <dbReference type="EMBL" id="KAK9287916.1"/>
    </source>
</evidence>
<dbReference type="InterPro" id="IPR008808">
    <property type="entry name" value="Powdery_mildew-R_dom"/>
</dbReference>
<feature type="domain" description="RPW8" evidence="1">
    <location>
        <begin position="1"/>
        <end position="124"/>
    </location>
</feature>
<keyword evidence="3" id="KW-1185">Reference proteome</keyword>
<proteinExistence type="predicted"/>
<evidence type="ECO:0000259" key="1">
    <source>
        <dbReference type="PROSITE" id="PS51153"/>
    </source>
</evidence>
<evidence type="ECO:0000313" key="3">
    <source>
        <dbReference type="Proteomes" id="UP001415857"/>
    </source>
</evidence>
<organism evidence="2 3">
    <name type="scientific">Liquidambar formosana</name>
    <name type="common">Formosan gum</name>
    <dbReference type="NCBI Taxonomy" id="63359"/>
    <lineage>
        <taxon>Eukaryota</taxon>
        <taxon>Viridiplantae</taxon>
        <taxon>Streptophyta</taxon>
        <taxon>Embryophyta</taxon>
        <taxon>Tracheophyta</taxon>
        <taxon>Spermatophyta</taxon>
        <taxon>Magnoliopsida</taxon>
        <taxon>eudicotyledons</taxon>
        <taxon>Gunneridae</taxon>
        <taxon>Pentapetalae</taxon>
        <taxon>Saxifragales</taxon>
        <taxon>Altingiaceae</taxon>
        <taxon>Liquidambar</taxon>
    </lineage>
</organism>
<gene>
    <name evidence="2" type="ORF">L1049_016361</name>
</gene>
<dbReference type="Proteomes" id="UP001415857">
    <property type="component" value="Unassembled WGS sequence"/>
</dbReference>
<sequence length="124" mass="13559">MVIVGHYEGATLGAVVGELLRLVLCAIGTASKFESILKCLESTLNSLIPKINEIKMGRSLSMSARRSLTGTTVEQLIRGIKLILVNIKALNERFDRDSRRRALRAGSGIKTIVHILLSSILMDL</sequence>
<accession>A0AAP0RZ54</accession>
<reference evidence="2 3" key="1">
    <citation type="journal article" date="2024" name="Plant J.">
        <title>Genome sequences and population genomics reveal climatic adaptation and genomic divergence between two closely related sweetgum species.</title>
        <authorList>
            <person name="Xu W.Q."/>
            <person name="Ren C.Q."/>
            <person name="Zhang X.Y."/>
            <person name="Comes H.P."/>
            <person name="Liu X.H."/>
            <person name="Li Y.G."/>
            <person name="Kettle C.J."/>
            <person name="Jalonen R."/>
            <person name="Gaisberger H."/>
            <person name="Ma Y.Z."/>
            <person name="Qiu Y.X."/>
        </authorList>
    </citation>
    <scope>NUCLEOTIDE SEQUENCE [LARGE SCALE GENOMIC DNA]</scope>
    <source>
        <strain evidence="2">Hangzhou</strain>
    </source>
</reference>
<comment type="caution">
    <text evidence="2">The sequence shown here is derived from an EMBL/GenBank/DDBJ whole genome shotgun (WGS) entry which is preliminary data.</text>
</comment>
<name>A0AAP0RZ54_LIQFO</name>
<protein>
    <recommendedName>
        <fullName evidence="1">RPW8 domain-containing protein</fullName>
    </recommendedName>
</protein>
<dbReference type="EMBL" id="JBBPBK010000003">
    <property type="protein sequence ID" value="KAK9287916.1"/>
    <property type="molecule type" value="Genomic_DNA"/>
</dbReference>
<dbReference type="PROSITE" id="PS51153">
    <property type="entry name" value="RPW8"/>
    <property type="match status" value="1"/>
</dbReference>
<dbReference type="Pfam" id="PF05659">
    <property type="entry name" value="RPW8"/>
    <property type="match status" value="1"/>
</dbReference>
<dbReference type="AlphaFoldDB" id="A0AAP0RZ54"/>